<dbReference type="SUPFAM" id="SSF47413">
    <property type="entry name" value="lambda repressor-like DNA-binding domains"/>
    <property type="match status" value="1"/>
</dbReference>
<dbReference type="Pfam" id="PF01381">
    <property type="entry name" value="HTH_3"/>
    <property type="match status" value="1"/>
</dbReference>
<dbReference type="SMART" id="SM00530">
    <property type="entry name" value="HTH_XRE"/>
    <property type="match status" value="1"/>
</dbReference>
<dbReference type="Gene3D" id="2.60.120.10">
    <property type="entry name" value="Jelly Rolls"/>
    <property type="match status" value="1"/>
</dbReference>
<organism evidence="5 6">
    <name type="scientific">Photorhabdus temperata J3</name>
    <dbReference type="NCBI Taxonomy" id="1389415"/>
    <lineage>
        <taxon>Bacteria</taxon>
        <taxon>Pseudomonadati</taxon>
        <taxon>Pseudomonadota</taxon>
        <taxon>Gammaproteobacteria</taxon>
        <taxon>Enterobacterales</taxon>
        <taxon>Morganellaceae</taxon>
        <taxon>Photorhabdus</taxon>
    </lineage>
</organism>
<dbReference type="PATRIC" id="fig|1389415.4.peg.286"/>
<evidence type="ECO:0000256" key="3">
    <source>
        <dbReference type="ARBA" id="ARBA00023163"/>
    </source>
</evidence>
<dbReference type="PANTHER" id="PTHR46797">
    <property type="entry name" value="HTH-TYPE TRANSCRIPTIONAL REGULATOR"/>
    <property type="match status" value="1"/>
</dbReference>
<keyword evidence="1" id="KW-0805">Transcription regulation</keyword>
<dbReference type="InterPro" id="IPR014710">
    <property type="entry name" value="RmlC-like_jellyroll"/>
</dbReference>
<dbReference type="InterPro" id="IPR011051">
    <property type="entry name" value="RmlC_Cupin_sf"/>
</dbReference>
<comment type="caution">
    <text evidence="5">The sequence shown here is derived from an EMBL/GenBank/DDBJ whole genome shotgun (WGS) entry which is preliminary data.</text>
</comment>
<dbReference type="Pfam" id="PF07883">
    <property type="entry name" value="Cupin_2"/>
    <property type="match status" value="1"/>
</dbReference>
<feature type="domain" description="HTH cro/C1-type" evidence="4">
    <location>
        <begin position="26"/>
        <end position="80"/>
    </location>
</feature>
<sequence length="200" mass="21615">MTKKVNIVTDAGADVSTVNEAVSHRIKQYRKQKKLSLDDLSRRAKVSKGMLVEIEGCKANPSIALLCRLAAAMGVSVADFVDVSTKPDVHIIADTEIPELWKGDKGGRARLLAGSGGPDMTELWLWEMPPGEKFESPGHPAGTLELLYVQAGTLTLSVKDSLYQVNTGCSATARTDVPHFYANQGETPLNFIMTVNEKAS</sequence>
<dbReference type="EMBL" id="AXDT01000015">
    <property type="protein sequence ID" value="ERT14830.1"/>
    <property type="molecule type" value="Genomic_DNA"/>
</dbReference>
<evidence type="ECO:0000259" key="4">
    <source>
        <dbReference type="PROSITE" id="PS50943"/>
    </source>
</evidence>
<proteinExistence type="predicted"/>
<evidence type="ECO:0000313" key="6">
    <source>
        <dbReference type="Proteomes" id="UP000017133"/>
    </source>
</evidence>
<dbReference type="InterPro" id="IPR050807">
    <property type="entry name" value="TransReg_Diox_bact_type"/>
</dbReference>
<evidence type="ECO:0000256" key="1">
    <source>
        <dbReference type="ARBA" id="ARBA00023015"/>
    </source>
</evidence>
<dbReference type="PANTHER" id="PTHR46797:SF23">
    <property type="entry name" value="HTH-TYPE TRANSCRIPTIONAL REGULATOR SUTR"/>
    <property type="match status" value="1"/>
</dbReference>
<keyword evidence="6" id="KW-1185">Reference proteome</keyword>
<dbReference type="InterPro" id="IPR010982">
    <property type="entry name" value="Lambda_DNA-bd_dom_sf"/>
</dbReference>
<name>U7R4T5_PHOTE</name>
<dbReference type="Proteomes" id="UP000017133">
    <property type="component" value="Unassembled WGS sequence"/>
</dbReference>
<dbReference type="AlphaFoldDB" id="U7R4T5"/>
<dbReference type="Gene3D" id="1.10.260.40">
    <property type="entry name" value="lambda repressor-like DNA-binding domains"/>
    <property type="match status" value="1"/>
</dbReference>
<dbReference type="GO" id="GO:0003700">
    <property type="term" value="F:DNA-binding transcription factor activity"/>
    <property type="evidence" value="ECO:0007669"/>
    <property type="project" value="TreeGrafter"/>
</dbReference>
<dbReference type="CDD" id="cd02209">
    <property type="entry name" value="cupin_XRE_C"/>
    <property type="match status" value="1"/>
</dbReference>
<dbReference type="InterPro" id="IPR013096">
    <property type="entry name" value="Cupin_2"/>
</dbReference>
<dbReference type="GO" id="GO:0005829">
    <property type="term" value="C:cytosol"/>
    <property type="evidence" value="ECO:0007669"/>
    <property type="project" value="TreeGrafter"/>
</dbReference>
<protein>
    <submittedName>
        <fullName evidence="5">XRE family transcriptional regulator</fullName>
    </submittedName>
</protein>
<keyword evidence="2" id="KW-0238">DNA-binding</keyword>
<keyword evidence="3" id="KW-0804">Transcription</keyword>
<dbReference type="CDD" id="cd00093">
    <property type="entry name" value="HTH_XRE"/>
    <property type="match status" value="1"/>
</dbReference>
<accession>U7R4T5</accession>
<dbReference type="RefSeq" id="WP_023043500.1">
    <property type="nucleotide sequence ID" value="NZ_AXDT01000015.1"/>
</dbReference>
<evidence type="ECO:0000256" key="2">
    <source>
        <dbReference type="ARBA" id="ARBA00023125"/>
    </source>
</evidence>
<gene>
    <name evidence="5" type="ORF">O185_01480</name>
</gene>
<evidence type="ECO:0000313" key="5">
    <source>
        <dbReference type="EMBL" id="ERT14830.1"/>
    </source>
</evidence>
<dbReference type="PROSITE" id="PS50943">
    <property type="entry name" value="HTH_CROC1"/>
    <property type="match status" value="1"/>
</dbReference>
<dbReference type="SUPFAM" id="SSF51182">
    <property type="entry name" value="RmlC-like cupins"/>
    <property type="match status" value="1"/>
</dbReference>
<dbReference type="GO" id="GO:0003677">
    <property type="term" value="F:DNA binding"/>
    <property type="evidence" value="ECO:0007669"/>
    <property type="project" value="UniProtKB-KW"/>
</dbReference>
<dbReference type="InterPro" id="IPR001387">
    <property type="entry name" value="Cro/C1-type_HTH"/>
</dbReference>
<reference evidence="5 6" key="1">
    <citation type="submission" date="2013-10" db="EMBL/GenBank/DDBJ databases">
        <title>Whole Genome Shotgun Sequence of Photorhabdus temperata J3.</title>
        <authorList>
            <person name="Park G.-S."/>
            <person name="Hong S.-J."/>
            <person name="Shin J.-H."/>
        </authorList>
    </citation>
    <scope>NUCLEOTIDE SEQUENCE [LARGE SCALE GENOMIC DNA]</scope>
    <source>
        <strain evidence="5 6">J3</strain>
    </source>
</reference>